<dbReference type="InterPro" id="IPR009056">
    <property type="entry name" value="Cyt_c-like_dom"/>
</dbReference>
<evidence type="ECO:0000256" key="2">
    <source>
        <dbReference type="ARBA" id="ARBA00022617"/>
    </source>
</evidence>
<dbReference type="Proteomes" id="UP001248581">
    <property type="component" value="Chromosome"/>
</dbReference>
<evidence type="ECO:0000313" key="9">
    <source>
        <dbReference type="EMBL" id="WNC68375.1"/>
    </source>
</evidence>
<keyword evidence="2 6" id="KW-0349">Heme</keyword>
<organism evidence="9 10">
    <name type="scientific">Thalassotalea nanhaiensis</name>
    <dbReference type="NCBI Taxonomy" id="3065648"/>
    <lineage>
        <taxon>Bacteria</taxon>
        <taxon>Pseudomonadati</taxon>
        <taxon>Pseudomonadota</taxon>
        <taxon>Gammaproteobacteria</taxon>
        <taxon>Alteromonadales</taxon>
        <taxon>Colwelliaceae</taxon>
        <taxon>Thalassotalea</taxon>
    </lineage>
</organism>
<proteinExistence type="predicted"/>
<evidence type="ECO:0000256" key="5">
    <source>
        <dbReference type="ARBA" id="ARBA00023004"/>
    </source>
</evidence>
<keyword evidence="7" id="KW-0732">Signal</keyword>
<dbReference type="PANTHER" id="PTHR33751:SF9">
    <property type="entry name" value="CYTOCHROME C4"/>
    <property type="match status" value="1"/>
</dbReference>
<evidence type="ECO:0000256" key="3">
    <source>
        <dbReference type="ARBA" id="ARBA00022723"/>
    </source>
</evidence>
<evidence type="ECO:0000256" key="6">
    <source>
        <dbReference type="PROSITE-ProRule" id="PRU00433"/>
    </source>
</evidence>
<gene>
    <name evidence="9" type="ORF">RI845_17880</name>
</gene>
<dbReference type="PANTHER" id="PTHR33751">
    <property type="entry name" value="CBB3-TYPE CYTOCHROME C OXIDASE SUBUNIT FIXP"/>
    <property type="match status" value="1"/>
</dbReference>
<feature type="signal peptide" evidence="7">
    <location>
        <begin position="1"/>
        <end position="19"/>
    </location>
</feature>
<keyword evidence="4" id="KW-0249">Electron transport</keyword>
<protein>
    <submittedName>
        <fullName evidence="9">Cytochrome c</fullName>
    </submittedName>
</protein>
<evidence type="ECO:0000256" key="1">
    <source>
        <dbReference type="ARBA" id="ARBA00022448"/>
    </source>
</evidence>
<dbReference type="PROSITE" id="PS51007">
    <property type="entry name" value="CYTC"/>
    <property type="match status" value="1"/>
</dbReference>
<dbReference type="RefSeq" id="WP_348387531.1">
    <property type="nucleotide sequence ID" value="NZ_CP134146.1"/>
</dbReference>
<evidence type="ECO:0000256" key="4">
    <source>
        <dbReference type="ARBA" id="ARBA00022982"/>
    </source>
</evidence>
<sequence length="157" mass="17933">MMKLIQFFIFFSFSMLSYAVEINPPEPTKLEPSDKIAAKTSNPDMLHIAEQEVDFDEQQLLLKQKKLNTQIDFCAPCHGKTGHSPVPIYPNLAGQHQEYLLKQLLAFKYRRRKDSIMQGMVSRLNEDDMLELAKYYANISTGLSQTNVTGEANENSN</sequence>
<dbReference type="EMBL" id="CP134146">
    <property type="protein sequence ID" value="WNC68375.1"/>
    <property type="molecule type" value="Genomic_DNA"/>
</dbReference>
<dbReference type="Gene3D" id="1.10.760.10">
    <property type="entry name" value="Cytochrome c-like domain"/>
    <property type="match status" value="1"/>
</dbReference>
<dbReference type="InterPro" id="IPR036909">
    <property type="entry name" value="Cyt_c-like_dom_sf"/>
</dbReference>
<dbReference type="InterPro" id="IPR050597">
    <property type="entry name" value="Cytochrome_c_Oxidase_Subunit"/>
</dbReference>
<dbReference type="SUPFAM" id="SSF46626">
    <property type="entry name" value="Cytochrome c"/>
    <property type="match status" value="1"/>
</dbReference>
<accession>A0ABY9TKU3</accession>
<dbReference type="Pfam" id="PF00034">
    <property type="entry name" value="Cytochrom_C"/>
    <property type="match status" value="1"/>
</dbReference>
<keyword evidence="5 6" id="KW-0408">Iron</keyword>
<evidence type="ECO:0000259" key="8">
    <source>
        <dbReference type="PROSITE" id="PS51007"/>
    </source>
</evidence>
<evidence type="ECO:0000313" key="10">
    <source>
        <dbReference type="Proteomes" id="UP001248581"/>
    </source>
</evidence>
<reference evidence="10" key="1">
    <citation type="submission" date="2023-09" db="EMBL/GenBank/DDBJ databases">
        <authorList>
            <person name="Li S."/>
            <person name="Li X."/>
            <person name="Zhang C."/>
            <person name="Zhao Z."/>
        </authorList>
    </citation>
    <scope>NUCLEOTIDE SEQUENCE [LARGE SCALE GENOMIC DNA]</scope>
    <source>
        <strain evidence="10">SQ345</strain>
    </source>
</reference>
<feature type="chain" id="PRO_5046094964" evidence="7">
    <location>
        <begin position="20"/>
        <end position="157"/>
    </location>
</feature>
<keyword evidence="1" id="KW-0813">Transport</keyword>
<keyword evidence="10" id="KW-1185">Reference proteome</keyword>
<evidence type="ECO:0000256" key="7">
    <source>
        <dbReference type="SAM" id="SignalP"/>
    </source>
</evidence>
<name>A0ABY9TKU3_9GAMM</name>
<feature type="domain" description="Cytochrome c" evidence="8">
    <location>
        <begin position="53"/>
        <end position="140"/>
    </location>
</feature>
<keyword evidence="3 6" id="KW-0479">Metal-binding</keyword>